<evidence type="ECO:0000313" key="2">
    <source>
        <dbReference type="Proteomes" id="UP000017820"/>
    </source>
</evidence>
<gene>
    <name evidence="1" type="ORF">PL2TA16_00688</name>
</gene>
<sequence>MLVVKIVKRSATEQAVDGPCTALTCYNNNLQIKPYVHVNLALLFIILSLEDKAEVLHLFTILGCLLISRSETAPDTRQLTKPQAEYEELLSLAIIKLSTVLCQQLLFLAGISL</sequence>
<proteinExistence type="predicted"/>
<reference evidence="1 2" key="1">
    <citation type="submission" date="2013-07" db="EMBL/GenBank/DDBJ databases">
        <title>Draft genome sequence of Pseudoalteromonas luteoviolacea 2ta16.</title>
        <authorList>
            <person name="Allen E.E."/>
            <person name="Azam F."/>
            <person name="Podell S."/>
        </authorList>
    </citation>
    <scope>NUCLEOTIDE SEQUENCE [LARGE SCALE GENOMIC DNA]</scope>
    <source>
        <strain evidence="1 2">2ta16</strain>
    </source>
</reference>
<evidence type="ECO:0000313" key="1">
    <source>
        <dbReference type="EMBL" id="ESP94688.1"/>
    </source>
</evidence>
<accession>V4HXZ8</accession>
<name>V4HXZ8_PSEL2</name>
<comment type="caution">
    <text evidence="1">The sequence shown here is derived from an EMBL/GenBank/DDBJ whole genome shotgun (WGS) entry which is preliminary data.</text>
</comment>
<protein>
    <submittedName>
        <fullName evidence="1">Uncharacterized protein</fullName>
    </submittedName>
</protein>
<organism evidence="1 2">
    <name type="scientific">Pseudoalteromonas luteoviolacea (strain 2ta16)</name>
    <dbReference type="NCBI Taxonomy" id="1353533"/>
    <lineage>
        <taxon>Bacteria</taxon>
        <taxon>Pseudomonadati</taxon>
        <taxon>Pseudomonadota</taxon>
        <taxon>Gammaproteobacteria</taxon>
        <taxon>Alteromonadales</taxon>
        <taxon>Pseudoalteromonadaceae</taxon>
        <taxon>Pseudoalteromonas</taxon>
    </lineage>
</organism>
<dbReference type="AlphaFoldDB" id="V4HXZ8"/>
<dbReference type="EMBL" id="AUSV01000013">
    <property type="protein sequence ID" value="ESP94688.1"/>
    <property type="molecule type" value="Genomic_DNA"/>
</dbReference>
<dbReference type="Proteomes" id="UP000017820">
    <property type="component" value="Unassembled WGS sequence"/>
</dbReference>